<dbReference type="RefSeq" id="WP_347370135.1">
    <property type="nucleotide sequence ID" value="NZ_JBDOJC010000001.1"/>
</dbReference>
<dbReference type="PANTHER" id="PTHR32322:SF2">
    <property type="entry name" value="EAMA DOMAIN-CONTAINING PROTEIN"/>
    <property type="match status" value="1"/>
</dbReference>
<reference evidence="8 9" key="1">
    <citation type="submission" date="2024-05" db="EMBL/GenBank/DDBJ databases">
        <authorList>
            <person name="De Oliveira J.P."/>
            <person name="Noriler S.A."/>
            <person name="De Oliveira A.G."/>
            <person name="Sipoli D.S."/>
        </authorList>
    </citation>
    <scope>NUCLEOTIDE SEQUENCE [LARGE SCALE GENOMIC DNA]</scope>
    <source>
        <strain evidence="8 9">LABIM189</strain>
    </source>
</reference>
<feature type="transmembrane region" description="Helical" evidence="6">
    <location>
        <begin position="198"/>
        <end position="220"/>
    </location>
</feature>
<accession>A0ABV0F9F9</accession>
<feature type="transmembrane region" description="Helical" evidence="6">
    <location>
        <begin position="232"/>
        <end position="253"/>
    </location>
</feature>
<dbReference type="InterPro" id="IPR000620">
    <property type="entry name" value="EamA_dom"/>
</dbReference>
<keyword evidence="4 6" id="KW-1133">Transmembrane helix</keyword>
<organism evidence="8 9">
    <name type="scientific">Chromobacterium vaccinii</name>
    <dbReference type="NCBI Taxonomy" id="1108595"/>
    <lineage>
        <taxon>Bacteria</taxon>
        <taxon>Pseudomonadati</taxon>
        <taxon>Pseudomonadota</taxon>
        <taxon>Betaproteobacteria</taxon>
        <taxon>Neisseriales</taxon>
        <taxon>Chromobacteriaceae</taxon>
        <taxon>Chromobacterium</taxon>
    </lineage>
</organism>
<feature type="transmembrane region" description="Helical" evidence="6">
    <location>
        <begin position="82"/>
        <end position="104"/>
    </location>
</feature>
<evidence type="ECO:0000313" key="9">
    <source>
        <dbReference type="Proteomes" id="UP001455709"/>
    </source>
</evidence>
<gene>
    <name evidence="8" type="ORF">ABGV49_06515</name>
</gene>
<dbReference type="PANTHER" id="PTHR32322">
    <property type="entry name" value="INNER MEMBRANE TRANSPORTER"/>
    <property type="match status" value="1"/>
</dbReference>
<protein>
    <submittedName>
        <fullName evidence="8">EamA family transporter</fullName>
    </submittedName>
</protein>
<feature type="transmembrane region" description="Helical" evidence="6">
    <location>
        <begin position="49"/>
        <end position="70"/>
    </location>
</feature>
<dbReference type="Proteomes" id="UP001455709">
    <property type="component" value="Unassembled WGS sequence"/>
</dbReference>
<evidence type="ECO:0000256" key="3">
    <source>
        <dbReference type="ARBA" id="ARBA00022692"/>
    </source>
</evidence>
<keyword evidence="5 6" id="KW-0472">Membrane</keyword>
<feature type="transmembrane region" description="Helical" evidence="6">
    <location>
        <begin position="290"/>
        <end position="309"/>
    </location>
</feature>
<dbReference type="SUPFAM" id="SSF103481">
    <property type="entry name" value="Multidrug resistance efflux transporter EmrE"/>
    <property type="match status" value="2"/>
</dbReference>
<feature type="domain" description="EamA" evidence="7">
    <location>
        <begin position="25"/>
        <end position="154"/>
    </location>
</feature>
<dbReference type="EMBL" id="JBDOJC010000001">
    <property type="protein sequence ID" value="MEO2216705.1"/>
    <property type="molecule type" value="Genomic_DNA"/>
</dbReference>
<comment type="subcellular location">
    <subcellularLocation>
        <location evidence="1">Membrane</location>
        <topology evidence="1">Multi-pass membrane protein</topology>
    </subcellularLocation>
</comment>
<feature type="domain" description="EamA" evidence="7">
    <location>
        <begin position="170"/>
        <end position="305"/>
    </location>
</feature>
<feature type="transmembrane region" description="Helical" evidence="6">
    <location>
        <begin position="137"/>
        <end position="156"/>
    </location>
</feature>
<feature type="transmembrane region" description="Helical" evidence="6">
    <location>
        <begin position="265"/>
        <end position="284"/>
    </location>
</feature>
<evidence type="ECO:0000256" key="2">
    <source>
        <dbReference type="ARBA" id="ARBA00007362"/>
    </source>
</evidence>
<evidence type="ECO:0000256" key="4">
    <source>
        <dbReference type="ARBA" id="ARBA00022989"/>
    </source>
</evidence>
<dbReference type="InterPro" id="IPR050638">
    <property type="entry name" value="AA-Vitamin_Transporters"/>
</dbReference>
<dbReference type="Pfam" id="PF00892">
    <property type="entry name" value="EamA"/>
    <property type="match status" value="2"/>
</dbReference>
<keyword evidence="3 6" id="KW-0812">Transmembrane</keyword>
<comment type="similarity">
    <text evidence="2">Belongs to the EamA transporter family.</text>
</comment>
<feature type="transmembrane region" description="Helical" evidence="6">
    <location>
        <begin position="168"/>
        <end position="186"/>
    </location>
</feature>
<evidence type="ECO:0000256" key="1">
    <source>
        <dbReference type="ARBA" id="ARBA00004141"/>
    </source>
</evidence>
<evidence type="ECO:0000256" key="6">
    <source>
        <dbReference type="SAM" id="Phobius"/>
    </source>
</evidence>
<comment type="caution">
    <text evidence="8">The sequence shown here is derived from an EMBL/GenBank/DDBJ whole genome shotgun (WGS) entry which is preliminary data.</text>
</comment>
<sequence>MPSTPGAGAPPTASRLPSRWLYLRLTLVSAIWGGTFIAGKVLAGCLPPLLAACLRFTIASATLLSCLALTRTPLVRPAPGQMLRLALLGLFGVFGYNLFFFYGLQHIGAARASLIVALNPAMIALASFLLRKEALPPLKLAGVALCLAGAGLVIVGKNPDALAGAADGGGDLLILGCVACWVAYSVGSRGLSQSLGPLQTVTWSILLGTAMLWLAAWLHGDAGLAAIGKLDAAQWGGLFYLGALGSALAYIWYYDGIRRIGAARAGLFIALNPLSAVLLGAGLLGERLSLEMAVGGALAIAGIVLGNRASGPGWRGLRPSRSA</sequence>
<proteinExistence type="inferred from homology"/>
<evidence type="ECO:0000259" key="7">
    <source>
        <dbReference type="Pfam" id="PF00892"/>
    </source>
</evidence>
<keyword evidence="9" id="KW-1185">Reference proteome</keyword>
<name>A0ABV0F9F9_9NEIS</name>
<feature type="transmembrane region" description="Helical" evidence="6">
    <location>
        <begin position="110"/>
        <end position="130"/>
    </location>
</feature>
<evidence type="ECO:0000313" key="8">
    <source>
        <dbReference type="EMBL" id="MEO2216705.1"/>
    </source>
</evidence>
<evidence type="ECO:0000256" key="5">
    <source>
        <dbReference type="ARBA" id="ARBA00023136"/>
    </source>
</evidence>
<dbReference type="InterPro" id="IPR037185">
    <property type="entry name" value="EmrE-like"/>
</dbReference>
<feature type="transmembrane region" description="Helical" evidence="6">
    <location>
        <begin position="21"/>
        <end position="43"/>
    </location>
</feature>